<dbReference type="Proteomes" id="UP000814128">
    <property type="component" value="Unassembled WGS sequence"/>
</dbReference>
<protein>
    <submittedName>
        <fullName evidence="1">Uncharacterized protein</fullName>
    </submittedName>
</protein>
<accession>A0ACB8QRW2</accession>
<name>A0ACB8QRW2_9AGAM</name>
<reference evidence="1" key="1">
    <citation type="submission" date="2021-02" db="EMBL/GenBank/DDBJ databases">
        <authorList>
            <consortium name="DOE Joint Genome Institute"/>
            <person name="Ahrendt S."/>
            <person name="Looney B.P."/>
            <person name="Miyauchi S."/>
            <person name="Morin E."/>
            <person name="Drula E."/>
            <person name="Courty P.E."/>
            <person name="Chicoki N."/>
            <person name="Fauchery L."/>
            <person name="Kohler A."/>
            <person name="Kuo A."/>
            <person name="Labutti K."/>
            <person name="Pangilinan J."/>
            <person name="Lipzen A."/>
            <person name="Riley R."/>
            <person name="Andreopoulos W."/>
            <person name="He G."/>
            <person name="Johnson J."/>
            <person name="Barry K.W."/>
            <person name="Grigoriev I.V."/>
            <person name="Nagy L."/>
            <person name="Hibbett D."/>
            <person name="Henrissat B."/>
            <person name="Matheny P.B."/>
            <person name="Labbe J."/>
            <person name="Martin F."/>
        </authorList>
    </citation>
    <scope>NUCLEOTIDE SEQUENCE</scope>
    <source>
        <strain evidence="1">EC-137</strain>
    </source>
</reference>
<sequence length="359" mass="39125">MDPIYLGGPKPPSEPMDQDLMTDDDDEEDQLLSDLEDSAPPPPEPPKPVVPSGQEIEPDPVDDDEPTSSGQKRKGPRKSNGLHRVPGYSALPEDRINNILEENGAAGPMSKEAIFLLSIATEEFIQRFIQAAHMFSSYAHRDVIRYDDLANATGMRCFSMLEDVVPHPKLLYTALDLREDFIKRQIAEDPALTAASDPLPLPDPHAPLVAYPSEASTPWESTPAAPSKNTTPVPSVSTPSKRQKTVPPAPVEPKLAATSSSNGKRKAKDKDKDKDDKDGVSIKERRASTRQRDKHGRFGNNPIDPRVWDHKFAPAPAAAPPQDPWANQPPASLPGPASALSAPPETPFAQTGRTIYSQR</sequence>
<comment type="caution">
    <text evidence="1">The sequence shown here is derived from an EMBL/GenBank/DDBJ whole genome shotgun (WGS) entry which is preliminary data.</text>
</comment>
<dbReference type="EMBL" id="MU273497">
    <property type="protein sequence ID" value="KAI0034629.1"/>
    <property type="molecule type" value="Genomic_DNA"/>
</dbReference>
<proteinExistence type="predicted"/>
<evidence type="ECO:0000313" key="2">
    <source>
        <dbReference type="Proteomes" id="UP000814128"/>
    </source>
</evidence>
<gene>
    <name evidence="1" type="ORF">K488DRAFT_83813</name>
</gene>
<reference evidence="1" key="2">
    <citation type="journal article" date="2022" name="New Phytol.">
        <title>Evolutionary transition to the ectomycorrhizal habit in the genomes of a hyperdiverse lineage of mushroom-forming fungi.</title>
        <authorList>
            <person name="Looney B."/>
            <person name="Miyauchi S."/>
            <person name="Morin E."/>
            <person name="Drula E."/>
            <person name="Courty P.E."/>
            <person name="Kohler A."/>
            <person name="Kuo A."/>
            <person name="LaButti K."/>
            <person name="Pangilinan J."/>
            <person name="Lipzen A."/>
            <person name="Riley R."/>
            <person name="Andreopoulos W."/>
            <person name="He G."/>
            <person name="Johnson J."/>
            <person name="Nolan M."/>
            <person name="Tritt A."/>
            <person name="Barry K.W."/>
            <person name="Grigoriev I.V."/>
            <person name="Nagy L.G."/>
            <person name="Hibbett D."/>
            <person name="Henrissat B."/>
            <person name="Matheny P.B."/>
            <person name="Labbe J."/>
            <person name="Martin F.M."/>
        </authorList>
    </citation>
    <scope>NUCLEOTIDE SEQUENCE</scope>
    <source>
        <strain evidence="1">EC-137</strain>
    </source>
</reference>
<evidence type="ECO:0000313" key="1">
    <source>
        <dbReference type="EMBL" id="KAI0034629.1"/>
    </source>
</evidence>
<keyword evidence="2" id="KW-1185">Reference proteome</keyword>
<organism evidence="1 2">
    <name type="scientific">Vararia minispora EC-137</name>
    <dbReference type="NCBI Taxonomy" id="1314806"/>
    <lineage>
        <taxon>Eukaryota</taxon>
        <taxon>Fungi</taxon>
        <taxon>Dikarya</taxon>
        <taxon>Basidiomycota</taxon>
        <taxon>Agaricomycotina</taxon>
        <taxon>Agaricomycetes</taxon>
        <taxon>Russulales</taxon>
        <taxon>Lachnocladiaceae</taxon>
        <taxon>Vararia</taxon>
    </lineage>
</organism>